<dbReference type="PANTHER" id="PTHR30368:SF2">
    <property type="entry name" value="SULFATE-BINDING PROTEIN"/>
    <property type="match status" value="1"/>
</dbReference>
<comment type="caution">
    <text evidence="7">The sequence shown here is derived from an EMBL/GenBank/DDBJ whole genome shotgun (WGS) entry which is preliminary data.</text>
</comment>
<dbReference type="OrthoDB" id="9802127at2"/>
<keyword evidence="4 6" id="KW-0732">Signal</keyword>
<dbReference type="AlphaFoldDB" id="A0A074LUM6"/>
<proteinExistence type="inferred from homology"/>
<protein>
    <submittedName>
        <fullName evidence="7">Sulfate ABC transporter substrate-binding protein</fullName>
    </submittedName>
</protein>
<dbReference type="eggNOG" id="COG1613">
    <property type="taxonomic scope" value="Bacteria"/>
</dbReference>
<evidence type="ECO:0000256" key="2">
    <source>
        <dbReference type="ARBA" id="ARBA00006099"/>
    </source>
</evidence>
<evidence type="ECO:0000256" key="6">
    <source>
        <dbReference type="SAM" id="SignalP"/>
    </source>
</evidence>
<dbReference type="Gene3D" id="3.40.190.10">
    <property type="entry name" value="Periplasmic binding protein-like II"/>
    <property type="match status" value="2"/>
</dbReference>
<dbReference type="Proteomes" id="UP000027931">
    <property type="component" value="Unassembled WGS sequence"/>
</dbReference>
<evidence type="ECO:0000256" key="1">
    <source>
        <dbReference type="ARBA" id="ARBA00004418"/>
    </source>
</evidence>
<dbReference type="GO" id="GO:0042597">
    <property type="term" value="C:periplasmic space"/>
    <property type="evidence" value="ECO:0007669"/>
    <property type="project" value="UniProtKB-SubCell"/>
</dbReference>
<feature type="chain" id="PRO_5039253300" evidence="6">
    <location>
        <begin position="23"/>
        <end position="352"/>
    </location>
</feature>
<accession>A0A074LUM6</accession>
<name>A0A074LUM6_9BACL</name>
<dbReference type="PANTHER" id="PTHR30368">
    <property type="entry name" value="SULFATE-BINDING PROTEIN"/>
    <property type="match status" value="1"/>
</dbReference>
<evidence type="ECO:0000313" key="8">
    <source>
        <dbReference type="Proteomes" id="UP000027931"/>
    </source>
</evidence>
<dbReference type="CDD" id="cd01005">
    <property type="entry name" value="PBP2_CysP"/>
    <property type="match status" value="1"/>
</dbReference>
<feature type="signal peptide" evidence="6">
    <location>
        <begin position="1"/>
        <end position="22"/>
    </location>
</feature>
<dbReference type="Pfam" id="PF13531">
    <property type="entry name" value="SBP_bac_11"/>
    <property type="match status" value="1"/>
</dbReference>
<keyword evidence="3" id="KW-0813">Transport</keyword>
<dbReference type="EMBL" id="JMIR01000010">
    <property type="protein sequence ID" value="KEO83593.1"/>
    <property type="molecule type" value="Genomic_DNA"/>
</dbReference>
<dbReference type="GO" id="GO:1902358">
    <property type="term" value="P:sulfate transmembrane transport"/>
    <property type="evidence" value="ECO:0007669"/>
    <property type="project" value="InterPro"/>
</dbReference>
<dbReference type="SUPFAM" id="SSF53850">
    <property type="entry name" value="Periplasmic binding protein-like II"/>
    <property type="match status" value="1"/>
</dbReference>
<dbReference type="NCBIfam" id="TIGR00971">
    <property type="entry name" value="3a0106s03"/>
    <property type="match status" value="1"/>
</dbReference>
<evidence type="ECO:0000256" key="4">
    <source>
        <dbReference type="ARBA" id="ARBA00022729"/>
    </source>
</evidence>
<dbReference type="RefSeq" id="WP_038087004.1">
    <property type="nucleotide sequence ID" value="NZ_JMIR01000010.1"/>
</dbReference>
<evidence type="ECO:0000256" key="3">
    <source>
        <dbReference type="ARBA" id="ARBA00022448"/>
    </source>
</evidence>
<dbReference type="InterPro" id="IPR005669">
    <property type="entry name" value="Thiosulph/SO4-bd"/>
</dbReference>
<dbReference type="GO" id="GO:0140104">
    <property type="term" value="F:molecular carrier activity"/>
    <property type="evidence" value="ECO:0007669"/>
    <property type="project" value="InterPro"/>
</dbReference>
<reference evidence="7 8" key="1">
    <citation type="journal article" date="2013" name="Int. J. Syst. Evol. Microbiol.">
        <title>Tumebacillus flagellatus sp. nov., an alpha-amylase/pullulanase-producing bacterium isolated from cassava wastewater.</title>
        <authorList>
            <person name="Wang Q."/>
            <person name="Xie N."/>
            <person name="Qin Y."/>
            <person name="Shen N."/>
            <person name="Zhu J."/>
            <person name="Mi H."/>
            <person name="Huang R."/>
        </authorList>
    </citation>
    <scope>NUCLEOTIDE SEQUENCE [LARGE SCALE GENOMIC DNA]</scope>
    <source>
        <strain evidence="7 8">GST4</strain>
    </source>
</reference>
<comment type="similarity">
    <text evidence="2">Belongs to the prokaryotic sulfate-binding protein family.</text>
</comment>
<dbReference type="STRING" id="1157490.EL26_09275"/>
<organism evidence="7 8">
    <name type="scientific">Tumebacillus flagellatus</name>
    <dbReference type="NCBI Taxonomy" id="1157490"/>
    <lineage>
        <taxon>Bacteria</taxon>
        <taxon>Bacillati</taxon>
        <taxon>Bacillota</taxon>
        <taxon>Bacilli</taxon>
        <taxon>Bacillales</taxon>
        <taxon>Alicyclobacillaceae</taxon>
        <taxon>Tumebacillus</taxon>
    </lineage>
</organism>
<comment type="subcellular location">
    <subcellularLocation>
        <location evidence="1">Periplasm</location>
    </subcellularLocation>
</comment>
<evidence type="ECO:0000313" key="7">
    <source>
        <dbReference type="EMBL" id="KEO83593.1"/>
    </source>
</evidence>
<keyword evidence="5" id="KW-0574">Periplasm</keyword>
<gene>
    <name evidence="7" type="ORF">EL26_09275</name>
</gene>
<keyword evidence="8" id="KW-1185">Reference proteome</keyword>
<sequence length="352" mass="37852">MKNKTKLALSALLLASMTVLTACGSSTATSSSGDSTGGQDAKEITLILGAYSTPQEAFKVIIPAFQKQWKEKTGQTVKFQESYEASGTQARAIAGGFEADIAVLSLEADIDTIQKAGLITTDWRTKPHNGMITNSVAALGTREGNPKGIKDWEDLAKPGVGVLIPNPKTSGGAQWDVNAIYGGGLKHSEAQGKKDPAYAADLLKRVQKNVKALDKSGRASMTTFENGTGDVVVTYENELIGRNLEGQHYTIIVPNDTILIENPAAVVDKNADKHGVRQAADAFLDFLWTPEAQQAFADKGFRPVDPAVAKQYESQYKTPPGLYDIKYLGGWDQVRKDLYQDGAIWDQGLAGK</sequence>
<dbReference type="PROSITE" id="PS51257">
    <property type="entry name" value="PROKAR_LIPOPROTEIN"/>
    <property type="match status" value="1"/>
</dbReference>
<evidence type="ECO:0000256" key="5">
    <source>
        <dbReference type="ARBA" id="ARBA00022764"/>
    </source>
</evidence>